<evidence type="ECO:0000259" key="2">
    <source>
        <dbReference type="Pfam" id="PF07261"/>
    </source>
</evidence>
<dbReference type="EMBL" id="AM946015">
    <property type="protein sequence ID" value="CAR42491.1"/>
    <property type="molecule type" value="Genomic_DNA"/>
</dbReference>
<dbReference type="OrthoDB" id="9770238at2"/>
<name>B9DUP1_STRU0</name>
<keyword evidence="4" id="KW-1185">Reference proteome</keyword>
<dbReference type="eggNOG" id="COG3935">
    <property type="taxonomic scope" value="Bacteria"/>
</dbReference>
<dbReference type="Pfam" id="PF07261">
    <property type="entry name" value="DnaB_2"/>
    <property type="match status" value="1"/>
</dbReference>
<evidence type="ECO:0000256" key="1">
    <source>
        <dbReference type="ARBA" id="ARBA00093462"/>
    </source>
</evidence>
<reference evidence="4" key="1">
    <citation type="journal article" date="2009" name="BMC Genomics">
        <title>Evidence for niche adaptation in the genome of the bovine pathogen Streptococcus uberis.</title>
        <authorList>
            <person name="Ward P.N."/>
            <person name="Holden M.T.G."/>
            <person name="Leigh J.A."/>
            <person name="Lennard N."/>
            <person name="Bignell A."/>
            <person name="Barron A."/>
            <person name="Clark L."/>
            <person name="Quail M.A."/>
            <person name="Woodward J."/>
            <person name="Barrell B.G."/>
            <person name="Egan S.A."/>
            <person name="Field T.R."/>
            <person name="Maskell D."/>
            <person name="Kehoe M."/>
            <person name="Dowson C.G."/>
            <person name="Chanter N."/>
            <person name="Whatmore A.M."/>
            <person name="Bentley S.D."/>
            <person name="Parkhill J."/>
        </authorList>
    </citation>
    <scope>NUCLEOTIDE SEQUENCE [LARGE SCALE GENOMIC DNA]</scope>
    <source>
        <strain evidence="4">ATCC BAA-854 / 0140J</strain>
    </source>
</reference>
<evidence type="ECO:0000313" key="4">
    <source>
        <dbReference type="Proteomes" id="UP000000449"/>
    </source>
</evidence>
<evidence type="ECO:0000313" key="3">
    <source>
        <dbReference type="EMBL" id="CAR42491.1"/>
    </source>
</evidence>
<dbReference type="PANTHER" id="PTHR37293:SF6">
    <property type="entry name" value="DNA REPLICATION PROTEIN DNAD"/>
    <property type="match status" value="1"/>
</dbReference>
<sequence>MSFFENYKSGNLVYPSALLFHFKDIFTNTDDFLVWQFFYLQNTTRIDDLAPSQIATALGKSVADVNRSISSLTSQELLDIKTIKVGDEIETIIDASPVLEKLDQLVTKSKEQPVHDEDQGNQFKQIVSEFERELGRFLSPFELEDLEKTVKEDKTDIDLIREALKEAVFNGKTNWKYIQAILRNWRKEGITNLYQVEERKRAREEANTSQVSLSDDFLSAMNLWSD</sequence>
<dbReference type="Proteomes" id="UP000000449">
    <property type="component" value="Chromosome"/>
</dbReference>
<dbReference type="KEGG" id="sub:SUB1127"/>
<dbReference type="InterPro" id="IPR036388">
    <property type="entry name" value="WH-like_DNA-bd_sf"/>
</dbReference>
<feature type="domain" description="DnaB/C C-terminal" evidence="2">
    <location>
        <begin position="128"/>
        <end position="199"/>
    </location>
</feature>
<comment type="similarity">
    <text evidence="1">Belongs to the DnaB/DnaD family.</text>
</comment>
<dbReference type="Gene3D" id="1.10.10.630">
    <property type="entry name" value="DnaD domain-like"/>
    <property type="match status" value="1"/>
</dbReference>
<organism evidence="3 4">
    <name type="scientific">Streptococcus uberis (strain ATCC BAA-854 / 0140J)</name>
    <dbReference type="NCBI Taxonomy" id="218495"/>
    <lineage>
        <taxon>Bacteria</taxon>
        <taxon>Bacillati</taxon>
        <taxon>Bacillota</taxon>
        <taxon>Bacilli</taxon>
        <taxon>Lactobacillales</taxon>
        <taxon>Streptococcaceae</taxon>
        <taxon>Streptococcus</taxon>
    </lineage>
</organism>
<dbReference type="AlphaFoldDB" id="B9DUP1"/>
<dbReference type="InterPro" id="IPR034829">
    <property type="entry name" value="DnaD-like_sf"/>
</dbReference>
<gene>
    <name evidence="3" type="ordered locus">SUB1127</name>
</gene>
<dbReference type="NCBIfam" id="TIGR01446">
    <property type="entry name" value="DnaD_dom"/>
    <property type="match status" value="1"/>
</dbReference>
<dbReference type="RefSeq" id="WP_012658614.1">
    <property type="nucleotide sequence ID" value="NC_012004.1"/>
</dbReference>
<dbReference type="Gene3D" id="1.10.10.10">
    <property type="entry name" value="Winged helix-like DNA-binding domain superfamily/Winged helix DNA-binding domain"/>
    <property type="match status" value="1"/>
</dbReference>
<dbReference type="HOGENOM" id="CLU_091656_0_1_9"/>
<dbReference type="PANTHER" id="PTHR37293">
    <property type="entry name" value="PHAGE REPLICATION PROTEIN-RELATED"/>
    <property type="match status" value="1"/>
</dbReference>
<dbReference type="InterPro" id="IPR006343">
    <property type="entry name" value="DnaB/C_C"/>
</dbReference>
<accession>B9DUP1</accession>
<dbReference type="InterPro" id="IPR053162">
    <property type="entry name" value="DnaD"/>
</dbReference>
<dbReference type="STRING" id="218495.SUB1127"/>
<proteinExistence type="inferred from homology"/>
<protein>
    <submittedName>
        <fullName evidence="3">DNA replication protein DnaD</fullName>
    </submittedName>
</protein>
<dbReference type="SUPFAM" id="SSF158499">
    <property type="entry name" value="DnaD domain-like"/>
    <property type="match status" value="1"/>
</dbReference>